<proteinExistence type="predicted"/>
<sequence>MSKSISVDDQQQEWTNHVLVNSCQWTNLGQRSHEIMSTHTLQAQGQRSTAAFPEKIKAQKECRPGGKSKNIAPYARGTKVIGKADRGACQHPGTSMFQKGLPQNLRVPSEPVPQTLGF</sequence>
<dbReference type="Proteomes" id="UP000712600">
    <property type="component" value="Unassembled WGS sequence"/>
</dbReference>
<comment type="caution">
    <text evidence="2">The sequence shown here is derived from an EMBL/GenBank/DDBJ whole genome shotgun (WGS) entry which is preliminary data.</text>
</comment>
<evidence type="ECO:0000256" key="1">
    <source>
        <dbReference type="SAM" id="MobiDB-lite"/>
    </source>
</evidence>
<protein>
    <submittedName>
        <fullName evidence="2">Uncharacterized protein</fullName>
    </submittedName>
</protein>
<evidence type="ECO:0000313" key="3">
    <source>
        <dbReference type="Proteomes" id="UP000712600"/>
    </source>
</evidence>
<accession>A0A8S9NTT9</accession>
<reference evidence="2" key="1">
    <citation type="submission" date="2019-12" db="EMBL/GenBank/DDBJ databases">
        <title>Genome sequencing and annotation of Brassica cretica.</title>
        <authorList>
            <person name="Studholme D.J."/>
            <person name="Sarris P."/>
        </authorList>
    </citation>
    <scope>NUCLEOTIDE SEQUENCE</scope>
    <source>
        <strain evidence="2">PFS-109/04</strain>
        <tissue evidence="2">Leaf</tissue>
    </source>
</reference>
<organism evidence="2 3">
    <name type="scientific">Brassica cretica</name>
    <name type="common">Mustard</name>
    <dbReference type="NCBI Taxonomy" id="69181"/>
    <lineage>
        <taxon>Eukaryota</taxon>
        <taxon>Viridiplantae</taxon>
        <taxon>Streptophyta</taxon>
        <taxon>Embryophyta</taxon>
        <taxon>Tracheophyta</taxon>
        <taxon>Spermatophyta</taxon>
        <taxon>Magnoliopsida</taxon>
        <taxon>eudicotyledons</taxon>
        <taxon>Gunneridae</taxon>
        <taxon>Pentapetalae</taxon>
        <taxon>rosids</taxon>
        <taxon>malvids</taxon>
        <taxon>Brassicales</taxon>
        <taxon>Brassicaceae</taxon>
        <taxon>Brassiceae</taxon>
        <taxon>Brassica</taxon>
    </lineage>
</organism>
<evidence type="ECO:0000313" key="2">
    <source>
        <dbReference type="EMBL" id="KAF3505585.1"/>
    </source>
</evidence>
<gene>
    <name evidence="2" type="ORF">F2Q69_00005986</name>
</gene>
<name>A0A8S9NTT9_BRACR</name>
<feature type="region of interest" description="Disordered" evidence="1">
    <location>
        <begin position="85"/>
        <end position="118"/>
    </location>
</feature>
<dbReference type="EMBL" id="QGKX02001521">
    <property type="protein sequence ID" value="KAF3505585.1"/>
    <property type="molecule type" value="Genomic_DNA"/>
</dbReference>
<dbReference type="AlphaFoldDB" id="A0A8S9NTT9"/>